<feature type="region of interest" description="Disordered" evidence="1">
    <location>
        <begin position="21"/>
        <end position="46"/>
    </location>
</feature>
<organism evidence="2 3">
    <name type="scientific">Kosakonia oryziphila</name>
    <dbReference type="NCBI Taxonomy" id="1005667"/>
    <lineage>
        <taxon>Bacteria</taxon>
        <taxon>Pseudomonadati</taxon>
        <taxon>Pseudomonadota</taxon>
        <taxon>Gammaproteobacteria</taxon>
        <taxon>Enterobacterales</taxon>
        <taxon>Enterobacteriaceae</taxon>
        <taxon>Kosakonia</taxon>
    </lineage>
</organism>
<evidence type="ECO:0000313" key="3">
    <source>
        <dbReference type="Proteomes" id="UP000198515"/>
    </source>
</evidence>
<dbReference type="Pfam" id="PF05954">
    <property type="entry name" value="Phage_GPD"/>
    <property type="match status" value="1"/>
</dbReference>
<feature type="compositionally biased region" description="Polar residues" evidence="1">
    <location>
        <begin position="24"/>
        <end position="38"/>
    </location>
</feature>
<dbReference type="PANTHER" id="PTHR35862:SF3">
    <property type="entry name" value="FELS-2 PROPHAGE PROTEIN"/>
    <property type="match status" value="1"/>
</dbReference>
<evidence type="ECO:0000256" key="1">
    <source>
        <dbReference type="SAM" id="MobiDB-lite"/>
    </source>
</evidence>
<dbReference type="Proteomes" id="UP000198515">
    <property type="component" value="Unassembled WGS sequence"/>
</dbReference>
<reference evidence="3" key="1">
    <citation type="submission" date="2016-08" db="EMBL/GenBank/DDBJ databases">
        <authorList>
            <person name="Varghese N."/>
            <person name="Submissions Spin"/>
        </authorList>
    </citation>
    <scope>NUCLEOTIDE SEQUENCE [LARGE SCALE GENOMIC DNA]</scope>
    <source>
        <strain evidence="3">REICA_142</strain>
    </source>
</reference>
<name>A0A1C4G3P4_9ENTR</name>
<protein>
    <recommendedName>
        <fullName evidence="4">Phage protein D</fullName>
    </recommendedName>
</protein>
<gene>
    <name evidence="2" type="ORF">GA0061070_105010</name>
</gene>
<sequence length="386" mass="42158">MIDALDNDLTRGDAPAFKLELNQKPASGTSSASAGKNGNSKDEKKDITAKLAPRLVALTVTDNRGFEADTLTLTLDDSDGKIEMPERNAQVNVSIGRQGSVLTNMGSFIIDQVTHQGTPDQLVITGRSVDFRNDMNTPKERSWHDTTLGEIVKDIAWRNSLSASVSPELAGIKIAHIDQSKESDIAFLTRLAIRNGAEIAVKSGVLIFLVPGKCVRGGKAVSTVTISRSDGDSHTFDLADRTTYGSIIARWQDTKTPQKQVKQVKLTRKSADTQQASTDYLAGSIENVSILQNMFASKDEAIRAAEAEWLQRQRNAALFSLTLAQGRADIASETPIRLSGFKDVINKTPWVIKKLTHGIDQKGFITKLDLEADIRNVEYDMEESSV</sequence>
<dbReference type="PANTHER" id="PTHR35862">
    <property type="entry name" value="FELS-2 PROPHAGE PROTEIN"/>
    <property type="match status" value="1"/>
</dbReference>
<dbReference type="AlphaFoldDB" id="A0A1C4G3P4"/>
<proteinExistence type="predicted"/>
<evidence type="ECO:0008006" key="4">
    <source>
        <dbReference type="Google" id="ProtNLM"/>
    </source>
</evidence>
<dbReference type="RefSeq" id="WP_090137669.1">
    <property type="nucleotide sequence ID" value="NZ_FMBC01000050.1"/>
</dbReference>
<keyword evidence="3" id="KW-1185">Reference proteome</keyword>
<dbReference type="InterPro" id="IPR052726">
    <property type="entry name" value="Phage_Baseplate_Hub"/>
</dbReference>
<accession>A0A1C4G3P4</accession>
<dbReference type="SUPFAM" id="SSF69279">
    <property type="entry name" value="Phage tail proteins"/>
    <property type="match status" value="1"/>
</dbReference>
<dbReference type="OrthoDB" id="4070623at2"/>
<evidence type="ECO:0000313" key="2">
    <source>
        <dbReference type="EMBL" id="SCC62573.1"/>
    </source>
</evidence>
<dbReference type="EMBL" id="FMBC01000050">
    <property type="protein sequence ID" value="SCC62573.1"/>
    <property type="molecule type" value="Genomic_DNA"/>
</dbReference>